<feature type="region of interest" description="Disordered" evidence="7">
    <location>
        <begin position="13"/>
        <end position="47"/>
    </location>
</feature>
<dbReference type="SUPFAM" id="SSF51215">
    <property type="entry name" value="Regulatory protein AraC"/>
    <property type="match status" value="1"/>
</dbReference>
<dbReference type="SMART" id="SM00342">
    <property type="entry name" value="HTH_ARAC"/>
    <property type="match status" value="1"/>
</dbReference>
<dbReference type="GO" id="GO:0043565">
    <property type="term" value="F:sequence-specific DNA binding"/>
    <property type="evidence" value="ECO:0007669"/>
    <property type="project" value="InterPro"/>
</dbReference>
<evidence type="ECO:0000313" key="10">
    <source>
        <dbReference type="Proteomes" id="UP000236023"/>
    </source>
</evidence>
<organism evidence="9 10">
    <name type="scientific">Stutzerimonas stutzeri</name>
    <name type="common">Pseudomonas stutzeri</name>
    <dbReference type="NCBI Taxonomy" id="316"/>
    <lineage>
        <taxon>Bacteria</taxon>
        <taxon>Pseudomonadati</taxon>
        <taxon>Pseudomonadota</taxon>
        <taxon>Gammaproteobacteria</taxon>
        <taxon>Pseudomonadales</taxon>
        <taxon>Pseudomonadaceae</taxon>
        <taxon>Stutzerimonas</taxon>
    </lineage>
</organism>
<dbReference type="InterPro" id="IPR018060">
    <property type="entry name" value="HTH_AraC"/>
</dbReference>
<evidence type="ECO:0000256" key="2">
    <source>
        <dbReference type="ARBA" id="ARBA00023015"/>
    </source>
</evidence>
<evidence type="ECO:0000256" key="1">
    <source>
        <dbReference type="ARBA" id="ARBA00004496"/>
    </source>
</evidence>
<evidence type="ECO:0000313" key="9">
    <source>
        <dbReference type="EMBL" id="PNG05115.1"/>
    </source>
</evidence>
<dbReference type="Pfam" id="PF02311">
    <property type="entry name" value="AraC_binding"/>
    <property type="match status" value="1"/>
</dbReference>
<reference evidence="9 10" key="1">
    <citation type="submission" date="2018-01" db="EMBL/GenBank/DDBJ databases">
        <title>Denitrification phenotypes of diverse strains of Pseudomonas stutzeri.</title>
        <authorList>
            <person name="Milligan D.A."/>
            <person name="Bergaust L."/>
            <person name="Bakken L.R."/>
            <person name="Frostegard A."/>
        </authorList>
    </citation>
    <scope>NUCLEOTIDE SEQUENCE [LARGE SCALE GENOMIC DNA]</scope>
    <source>
        <strain evidence="9 10">24a75</strain>
    </source>
</reference>
<protein>
    <submittedName>
        <fullName evidence="9">AraC family transcriptional regulator</fullName>
    </submittedName>
</protein>
<dbReference type="Proteomes" id="UP000236023">
    <property type="component" value="Unassembled WGS sequence"/>
</dbReference>
<dbReference type="InterPro" id="IPR003313">
    <property type="entry name" value="AraC-bd"/>
</dbReference>
<dbReference type="PANTHER" id="PTHR46796">
    <property type="entry name" value="HTH-TYPE TRANSCRIPTIONAL ACTIVATOR RHAS-RELATED"/>
    <property type="match status" value="1"/>
</dbReference>
<gene>
    <name evidence="9" type="ORF">CXK94_21110</name>
</gene>
<comment type="subcellular location">
    <subcellularLocation>
        <location evidence="1">Cytoplasm</location>
    </subcellularLocation>
</comment>
<dbReference type="PROSITE" id="PS01124">
    <property type="entry name" value="HTH_ARAC_FAMILY_2"/>
    <property type="match status" value="1"/>
</dbReference>
<evidence type="ECO:0000256" key="6">
    <source>
        <dbReference type="ARBA" id="ARBA00037345"/>
    </source>
</evidence>
<dbReference type="Pfam" id="PF12833">
    <property type="entry name" value="HTH_18"/>
    <property type="match status" value="1"/>
</dbReference>
<keyword evidence="2" id="KW-0805">Transcription regulation</keyword>
<dbReference type="GO" id="GO:0009893">
    <property type="term" value="P:positive regulation of metabolic process"/>
    <property type="evidence" value="ECO:0007669"/>
    <property type="project" value="UniProtKB-ARBA"/>
</dbReference>
<dbReference type="PANTHER" id="PTHR46796:SF2">
    <property type="entry name" value="TRANSCRIPTIONAL REGULATORY PROTEIN"/>
    <property type="match status" value="1"/>
</dbReference>
<dbReference type="InterPro" id="IPR037923">
    <property type="entry name" value="HTH-like"/>
</dbReference>
<sequence>MFLSTLNFHRHESGGRAAEVDHQQWREPERTFDNGEPDVNDTAHRSAGPRFWRDATLPFIEARAVADGRKVCYAPHCHETFSIGAITAGRSTYFNGEARERLERGAVVIVNPQTVHACNPIDGQPWSYLMFYVDAGWLGALQHELGASADGRFSPYAPILSRDPALFAGLTQLYATLLDPEAETLHKQSAAIEYFSQLQQTLAPAAPTPGAEPLQQLQRAADYIAGHCTHPLRLEDICQAAGLSPSYLIRAFKQHYGMTPHAYLLNRRIQRSQHWLRQGRELAEVALDAGFADQAHFQRTFKRQLAATPGQYRLGSPRQ</sequence>
<keyword evidence="4" id="KW-0010">Activator</keyword>
<keyword evidence="3" id="KW-0238">DNA-binding</keyword>
<evidence type="ECO:0000256" key="3">
    <source>
        <dbReference type="ARBA" id="ARBA00023125"/>
    </source>
</evidence>
<feature type="domain" description="HTH araC/xylS-type" evidence="8">
    <location>
        <begin position="218"/>
        <end position="315"/>
    </location>
</feature>
<name>A0A2N8SRL5_STUST</name>
<dbReference type="SUPFAM" id="SSF46689">
    <property type="entry name" value="Homeodomain-like"/>
    <property type="match status" value="2"/>
</dbReference>
<dbReference type="GO" id="GO:0005737">
    <property type="term" value="C:cytoplasm"/>
    <property type="evidence" value="ECO:0007669"/>
    <property type="project" value="UniProtKB-SubCell"/>
</dbReference>
<feature type="compositionally biased region" description="Basic and acidic residues" evidence="7">
    <location>
        <begin position="13"/>
        <end position="33"/>
    </location>
</feature>
<proteinExistence type="predicted"/>
<dbReference type="PROSITE" id="PS00041">
    <property type="entry name" value="HTH_ARAC_FAMILY_1"/>
    <property type="match status" value="1"/>
</dbReference>
<comment type="function">
    <text evidence="6">Regulatory protein of the TOL plasmid xyl operons. XylS activates the xylXYZLTEGFJQKIH operon required for the degradation of toluene, m-xylene and p-xylene.</text>
</comment>
<evidence type="ECO:0000256" key="7">
    <source>
        <dbReference type="SAM" id="MobiDB-lite"/>
    </source>
</evidence>
<dbReference type="EMBL" id="POUT01000019">
    <property type="protein sequence ID" value="PNG05115.1"/>
    <property type="molecule type" value="Genomic_DNA"/>
</dbReference>
<dbReference type="InterPro" id="IPR018062">
    <property type="entry name" value="HTH_AraC-typ_CS"/>
</dbReference>
<dbReference type="AlphaFoldDB" id="A0A2N8SRL5"/>
<accession>A0A2N8SRL5</accession>
<evidence type="ECO:0000259" key="8">
    <source>
        <dbReference type="PROSITE" id="PS01124"/>
    </source>
</evidence>
<evidence type="ECO:0000256" key="5">
    <source>
        <dbReference type="ARBA" id="ARBA00023163"/>
    </source>
</evidence>
<dbReference type="PRINTS" id="PR00032">
    <property type="entry name" value="HTHARAC"/>
</dbReference>
<comment type="caution">
    <text evidence="9">The sequence shown here is derived from an EMBL/GenBank/DDBJ whole genome shotgun (WGS) entry which is preliminary data.</text>
</comment>
<keyword evidence="5" id="KW-0804">Transcription</keyword>
<dbReference type="InterPro" id="IPR050204">
    <property type="entry name" value="AraC_XylS_family_regulators"/>
</dbReference>
<evidence type="ECO:0000256" key="4">
    <source>
        <dbReference type="ARBA" id="ARBA00023159"/>
    </source>
</evidence>
<dbReference type="GO" id="GO:0003700">
    <property type="term" value="F:DNA-binding transcription factor activity"/>
    <property type="evidence" value="ECO:0007669"/>
    <property type="project" value="InterPro"/>
</dbReference>
<dbReference type="Gene3D" id="1.10.10.60">
    <property type="entry name" value="Homeodomain-like"/>
    <property type="match status" value="2"/>
</dbReference>
<dbReference type="InterPro" id="IPR009057">
    <property type="entry name" value="Homeodomain-like_sf"/>
</dbReference>
<dbReference type="InterPro" id="IPR020449">
    <property type="entry name" value="Tscrpt_reg_AraC-type_HTH"/>
</dbReference>